<dbReference type="OrthoDB" id="4226666at2759"/>
<evidence type="ECO:0000259" key="3">
    <source>
        <dbReference type="PROSITE" id="PS50048"/>
    </source>
</evidence>
<feature type="compositionally biased region" description="Low complexity" evidence="2">
    <location>
        <begin position="1"/>
        <end position="15"/>
    </location>
</feature>
<dbReference type="InterPro" id="IPR052973">
    <property type="entry name" value="Fungal_sec-metab_reg_TF"/>
</dbReference>
<dbReference type="PANTHER" id="PTHR35392">
    <property type="entry name" value="ZN(II)2CYS6 TRANSCRIPTION FACTOR (EUROFUNG)-RELATED-RELATED"/>
    <property type="match status" value="1"/>
</dbReference>
<feature type="region of interest" description="Disordered" evidence="2">
    <location>
        <begin position="194"/>
        <end position="242"/>
    </location>
</feature>
<dbReference type="PANTHER" id="PTHR35392:SF5">
    <property type="entry name" value="ZN(2)-C6 FUNGAL-TYPE DOMAIN-CONTAINING PROTEIN"/>
    <property type="match status" value="1"/>
</dbReference>
<dbReference type="EMBL" id="AZHB01000001">
    <property type="protein sequence ID" value="OAA73970.1"/>
    <property type="molecule type" value="Genomic_DNA"/>
</dbReference>
<dbReference type="Gene3D" id="4.10.240.10">
    <property type="entry name" value="Zn(2)-C6 fungal-type DNA-binding domain"/>
    <property type="match status" value="1"/>
</dbReference>
<proteinExistence type="predicted"/>
<sequence>MASVSSHNGSSHPSPYDFDSNGDTDESWQYIDYTSSGSAPGSVGFLPSPASGSLNGFAIIGHNTTTTTTTSPSLHSMSPGPPPLGEGDQAFLPPATELPLGGAMEAGAFAMTTAGDFMADGMFMTPQEYLFAQDALSEWRPEALGLPAGTSGFQIDAVPAMSQAQHQPPELAAAPNLELGGFQQFQLEGTFVQWDPHGPGAPSPGEGPSMTVAKYMSSPSQHSVGSSSPRSTVSVKSEGSGKTSPIAILKVNSGRIGKSKAEQAGKFHIVTPNSISASAGRPNPYECFEAMRTTQRGRKGPLANATKEDALQVRRRGACFCCRSRKVKCDTERPCKHCKKLMVQVPQVVCWQFQDFLTILFPDFISAHLRKDEMTKFLRDNVDGFLIGGAPQSCSVKLFSGARFVTTLDIEAKFFTAKTCDVLQHWHLNSGSNGVHLDSNGSAPIGLDMTGGSGNGGGGGGQRDEVRKKVKAYVRQLIEEPVFAEQVTDSLRSTRLPAKILAIAQAYAQKTDCAMVKKALSIYAIHYVMTRHLCLTSDTVRALQPSGLVPQNSRWVTPRVLARQVKSLADEVCAREMQQLFELFTKALKPKYRREWAPSLVAFLVLCLYMEAVETTTDNFVISQNAVNQRNGDAPSFKRSFALDMCREVENMPFKQFAYQFHHIYQTHSRDPNTKPFNPLFDDSFAAQSELDGPAMELVAQLQDLYQGEDWQDMQFLADDDLLLNRGENPASIDTAHLYTGRLVSKFLLSFLDEDRIFGGKI</sequence>
<keyword evidence="1" id="KW-0539">Nucleus</keyword>
<feature type="region of interest" description="Disordered" evidence="2">
    <location>
        <begin position="1"/>
        <end position="23"/>
    </location>
</feature>
<dbReference type="STRING" id="1081104.A0A168EM03"/>
<dbReference type="CDD" id="cd00067">
    <property type="entry name" value="GAL4"/>
    <property type="match status" value="1"/>
</dbReference>
<feature type="domain" description="Zn(2)-C6 fungal-type" evidence="3">
    <location>
        <begin position="318"/>
        <end position="350"/>
    </location>
</feature>
<dbReference type="InterPro" id="IPR036864">
    <property type="entry name" value="Zn2-C6_fun-type_DNA-bd_sf"/>
</dbReference>
<dbReference type="InterPro" id="IPR001138">
    <property type="entry name" value="Zn2Cys6_DnaBD"/>
</dbReference>
<dbReference type="AlphaFoldDB" id="A0A168EM03"/>
<evidence type="ECO:0000313" key="5">
    <source>
        <dbReference type="Proteomes" id="UP000076744"/>
    </source>
</evidence>
<organism evidence="4 5">
    <name type="scientific">Cordyceps fumosorosea (strain ARSEF 2679)</name>
    <name type="common">Isaria fumosorosea</name>
    <dbReference type="NCBI Taxonomy" id="1081104"/>
    <lineage>
        <taxon>Eukaryota</taxon>
        <taxon>Fungi</taxon>
        <taxon>Dikarya</taxon>
        <taxon>Ascomycota</taxon>
        <taxon>Pezizomycotina</taxon>
        <taxon>Sordariomycetes</taxon>
        <taxon>Hypocreomycetidae</taxon>
        <taxon>Hypocreales</taxon>
        <taxon>Cordycipitaceae</taxon>
        <taxon>Cordyceps</taxon>
    </lineage>
</organism>
<dbReference type="SUPFAM" id="SSF57701">
    <property type="entry name" value="Zn2/Cys6 DNA-binding domain"/>
    <property type="match status" value="1"/>
</dbReference>
<comment type="caution">
    <text evidence="4">The sequence shown here is derived from an EMBL/GenBank/DDBJ whole genome shotgun (WGS) entry which is preliminary data.</text>
</comment>
<name>A0A168EM03_CORFA</name>
<evidence type="ECO:0000313" key="4">
    <source>
        <dbReference type="EMBL" id="OAA73970.1"/>
    </source>
</evidence>
<protein>
    <submittedName>
        <fullName evidence="4">Fungal transcriptional regulatory protein</fullName>
    </submittedName>
</protein>
<gene>
    <name evidence="4" type="ORF">ISF_00871</name>
</gene>
<dbReference type="RefSeq" id="XP_018708928.1">
    <property type="nucleotide sequence ID" value="XM_018844478.1"/>
</dbReference>
<keyword evidence="5" id="KW-1185">Reference proteome</keyword>
<evidence type="ECO:0000256" key="1">
    <source>
        <dbReference type="ARBA" id="ARBA00023242"/>
    </source>
</evidence>
<dbReference type="Proteomes" id="UP000076744">
    <property type="component" value="Unassembled WGS sequence"/>
</dbReference>
<dbReference type="PROSITE" id="PS50048">
    <property type="entry name" value="ZN2_CY6_FUNGAL_2"/>
    <property type="match status" value="1"/>
</dbReference>
<dbReference type="GO" id="GO:0000981">
    <property type="term" value="F:DNA-binding transcription factor activity, RNA polymerase II-specific"/>
    <property type="evidence" value="ECO:0007669"/>
    <property type="project" value="InterPro"/>
</dbReference>
<evidence type="ECO:0000256" key="2">
    <source>
        <dbReference type="SAM" id="MobiDB-lite"/>
    </source>
</evidence>
<reference evidence="4 5" key="1">
    <citation type="journal article" date="2016" name="Genome Biol. Evol.">
        <title>Divergent and convergent evolution of fungal pathogenicity.</title>
        <authorList>
            <person name="Shang Y."/>
            <person name="Xiao G."/>
            <person name="Zheng P."/>
            <person name="Cen K."/>
            <person name="Zhan S."/>
            <person name="Wang C."/>
        </authorList>
    </citation>
    <scope>NUCLEOTIDE SEQUENCE [LARGE SCALE GENOMIC DNA]</scope>
    <source>
        <strain evidence="4 5">ARSEF 2679</strain>
    </source>
</reference>
<feature type="compositionally biased region" description="Low complexity" evidence="2">
    <location>
        <begin position="196"/>
        <end position="208"/>
    </location>
</feature>
<accession>A0A168EM03</accession>
<dbReference type="GO" id="GO:0008270">
    <property type="term" value="F:zinc ion binding"/>
    <property type="evidence" value="ECO:0007669"/>
    <property type="project" value="InterPro"/>
</dbReference>
<dbReference type="GeneID" id="30017163"/>
<feature type="compositionally biased region" description="Low complexity" evidence="2">
    <location>
        <begin position="217"/>
        <end position="237"/>
    </location>
</feature>